<evidence type="ECO:0000256" key="1">
    <source>
        <dbReference type="SAM" id="MobiDB-lite"/>
    </source>
</evidence>
<dbReference type="EMBL" id="JAHRIQ010023963">
    <property type="protein sequence ID" value="MEQ2228628.1"/>
    <property type="molecule type" value="Genomic_DNA"/>
</dbReference>
<feature type="compositionally biased region" description="Polar residues" evidence="1">
    <location>
        <begin position="32"/>
        <end position="50"/>
    </location>
</feature>
<keyword evidence="3" id="KW-1185">Reference proteome</keyword>
<accession>A0ABV0T9T1</accession>
<protein>
    <submittedName>
        <fullName evidence="2">Uncharacterized protein</fullName>
    </submittedName>
</protein>
<evidence type="ECO:0000313" key="3">
    <source>
        <dbReference type="Proteomes" id="UP001482620"/>
    </source>
</evidence>
<feature type="region of interest" description="Disordered" evidence="1">
    <location>
        <begin position="21"/>
        <end position="50"/>
    </location>
</feature>
<name>A0ABV0T9T1_9TELE</name>
<sequence length="79" mass="8864">MLRVPSRPSLYNTEWSSFPGLKEGQRYRNTTRRSASNSAQAGRTCHPTPQLQRDGLRAEQTGGHALVQLTSFFLSSTIR</sequence>
<proteinExistence type="predicted"/>
<reference evidence="2 3" key="1">
    <citation type="submission" date="2021-06" db="EMBL/GenBank/DDBJ databases">
        <authorList>
            <person name="Palmer J.M."/>
        </authorList>
    </citation>
    <scope>NUCLEOTIDE SEQUENCE [LARGE SCALE GENOMIC DNA]</scope>
    <source>
        <strain evidence="3">if_2019</strain>
        <tissue evidence="2">Muscle</tissue>
    </source>
</reference>
<dbReference type="Proteomes" id="UP001482620">
    <property type="component" value="Unassembled WGS sequence"/>
</dbReference>
<gene>
    <name evidence="2" type="ORF">ILYODFUR_010765</name>
</gene>
<evidence type="ECO:0000313" key="2">
    <source>
        <dbReference type="EMBL" id="MEQ2228628.1"/>
    </source>
</evidence>
<organism evidence="2 3">
    <name type="scientific">Ilyodon furcidens</name>
    <name type="common">goldbreast splitfin</name>
    <dbReference type="NCBI Taxonomy" id="33524"/>
    <lineage>
        <taxon>Eukaryota</taxon>
        <taxon>Metazoa</taxon>
        <taxon>Chordata</taxon>
        <taxon>Craniata</taxon>
        <taxon>Vertebrata</taxon>
        <taxon>Euteleostomi</taxon>
        <taxon>Actinopterygii</taxon>
        <taxon>Neopterygii</taxon>
        <taxon>Teleostei</taxon>
        <taxon>Neoteleostei</taxon>
        <taxon>Acanthomorphata</taxon>
        <taxon>Ovalentaria</taxon>
        <taxon>Atherinomorphae</taxon>
        <taxon>Cyprinodontiformes</taxon>
        <taxon>Goodeidae</taxon>
        <taxon>Ilyodon</taxon>
    </lineage>
</organism>
<comment type="caution">
    <text evidence="2">The sequence shown here is derived from an EMBL/GenBank/DDBJ whole genome shotgun (WGS) entry which is preliminary data.</text>
</comment>